<dbReference type="EMBL" id="JACDUR010000003">
    <property type="protein sequence ID" value="MBA2891642.1"/>
    <property type="molecule type" value="Genomic_DNA"/>
</dbReference>
<evidence type="ECO:0000313" key="4">
    <source>
        <dbReference type="Proteomes" id="UP000530928"/>
    </source>
</evidence>
<dbReference type="InterPro" id="IPR042099">
    <property type="entry name" value="ANL_N_sf"/>
</dbReference>
<dbReference type="Pfam" id="PF13193">
    <property type="entry name" value="AMP-binding_C"/>
    <property type="match status" value="1"/>
</dbReference>
<feature type="domain" description="AMP-binding enzyme C-terminal" evidence="2">
    <location>
        <begin position="391"/>
        <end position="455"/>
    </location>
</feature>
<evidence type="ECO:0000259" key="2">
    <source>
        <dbReference type="Pfam" id="PF13193"/>
    </source>
</evidence>
<dbReference type="CDD" id="cd05930">
    <property type="entry name" value="A_NRPS"/>
    <property type="match status" value="1"/>
</dbReference>
<comment type="caution">
    <text evidence="3">The sequence shown here is derived from an EMBL/GenBank/DDBJ whole genome shotgun (WGS) entry which is preliminary data.</text>
</comment>
<dbReference type="InterPro" id="IPR045851">
    <property type="entry name" value="AMP-bd_C_sf"/>
</dbReference>
<dbReference type="PROSITE" id="PS00455">
    <property type="entry name" value="AMP_BINDING"/>
    <property type="match status" value="1"/>
</dbReference>
<dbReference type="GO" id="GO:0043041">
    <property type="term" value="P:amino acid activation for nonribosomal peptide biosynthetic process"/>
    <property type="evidence" value="ECO:0007669"/>
    <property type="project" value="TreeGrafter"/>
</dbReference>
<dbReference type="AlphaFoldDB" id="A0A7W0CI43"/>
<dbReference type="GO" id="GO:0005737">
    <property type="term" value="C:cytoplasm"/>
    <property type="evidence" value="ECO:0007669"/>
    <property type="project" value="TreeGrafter"/>
</dbReference>
<dbReference type="GO" id="GO:0031177">
    <property type="term" value="F:phosphopantetheine binding"/>
    <property type="evidence" value="ECO:0007669"/>
    <property type="project" value="TreeGrafter"/>
</dbReference>
<reference evidence="3 4" key="1">
    <citation type="submission" date="2020-07" db="EMBL/GenBank/DDBJ databases">
        <title>Genomic Encyclopedia of Type Strains, Phase IV (KMG-IV): sequencing the most valuable type-strain genomes for metagenomic binning, comparative biology and taxonomic classification.</title>
        <authorList>
            <person name="Goeker M."/>
        </authorList>
    </citation>
    <scope>NUCLEOTIDE SEQUENCE [LARGE SCALE GENOMIC DNA]</scope>
    <source>
        <strain evidence="3 4">DSM 45533</strain>
    </source>
</reference>
<dbReference type="PANTHER" id="PTHR45527">
    <property type="entry name" value="NONRIBOSOMAL PEPTIDE SYNTHETASE"/>
    <property type="match status" value="1"/>
</dbReference>
<dbReference type="RefSeq" id="WP_181610419.1">
    <property type="nucleotide sequence ID" value="NZ_BAABAM010000002.1"/>
</dbReference>
<accession>A0A7W0CI43</accession>
<keyword evidence="4" id="KW-1185">Reference proteome</keyword>
<dbReference type="Gene3D" id="3.40.50.12780">
    <property type="entry name" value="N-terminal domain of ligase-like"/>
    <property type="match status" value="1"/>
</dbReference>
<feature type="domain" description="AMP-dependent synthetase/ligase" evidence="1">
    <location>
        <begin position="8"/>
        <end position="333"/>
    </location>
</feature>
<dbReference type="Gene3D" id="3.30.300.30">
    <property type="match status" value="1"/>
</dbReference>
<evidence type="ECO:0000313" key="3">
    <source>
        <dbReference type="EMBL" id="MBA2891642.1"/>
    </source>
</evidence>
<dbReference type="InterPro" id="IPR010071">
    <property type="entry name" value="AA_adenyl_dom"/>
</dbReference>
<dbReference type="Pfam" id="PF00501">
    <property type="entry name" value="AMP-binding"/>
    <property type="match status" value="1"/>
</dbReference>
<evidence type="ECO:0000259" key="1">
    <source>
        <dbReference type="Pfam" id="PF00501"/>
    </source>
</evidence>
<proteinExistence type="predicted"/>
<dbReference type="Proteomes" id="UP000530928">
    <property type="component" value="Unassembled WGS sequence"/>
</dbReference>
<protein>
    <submittedName>
        <fullName evidence="3">Amino acid adenylation domain-containing protein</fullName>
    </submittedName>
</protein>
<dbReference type="InterPro" id="IPR020845">
    <property type="entry name" value="AMP-binding_CS"/>
</dbReference>
<gene>
    <name evidence="3" type="ORF">HNR30_002983</name>
</gene>
<dbReference type="NCBIfam" id="TIGR01733">
    <property type="entry name" value="AA-adenyl-dom"/>
    <property type="match status" value="1"/>
</dbReference>
<sequence>MGALPLLFEKQAMLAPDRVALVSGANRVTYGELRASVDELAVRLAEAGAGPGILVGILARRSAFPVAAMLAVLKTGATYLPLDPSYPQARIELMLADSGAQLLLTDDALTSRDVPASRQRREGRFAQQSLHGCAYVIYTSGSTGRPKGVMVDHHAVINLLDGMSDLLHSGPDDVWLAIAPLSFDMSVIELYLPLITGGRVVIADARAALIGKRLVELIDTEGVTHIQATPSGWRVLLYAGFHRPEVTALTGAEPLTIALAKELRAAVGRLINIYGPTEATVWSTAWDVPEDPGSISIGEPFPGVRVHVVDDRLGPAEQGELAIGGVGVSRGYLGRPALTADRFVPDPYGDEPGTRLYLTGDLVRRGPSGVEYLHRADTQVKVRGHRVELGEVESAMQALPGVRQAVAAVRGDTLMAFVVGRCPDLRPRLGRVLPAYMVPTRVIEVDDLPMTPNGKVDRSALKEL</sequence>
<name>A0A7W0CI43_9ACTN</name>
<dbReference type="GO" id="GO:0044550">
    <property type="term" value="P:secondary metabolite biosynthetic process"/>
    <property type="evidence" value="ECO:0007669"/>
    <property type="project" value="TreeGrafter"/>
</dbReference>
<dbReference type="InterPro" id="IPR025110">
    <property type="entry name" value="AMP-bd_C"/>
</dbReference>
<dbReference type="PANTHER" id="PTHR45527:SF1">
    <property type="entry name" value="FATTY ACID SYNTHASE"/>
    <property type="match status" value="1"/>
</dbReference>
<dbReference type="InterPro" id="IPR000873">
    <property type="entry name" value="AMP-dep_synth/lig_dom"/>
</dbReference>
<dbReference type="SUPFAM" id="SSF56801">
    <property type="entry name" value="Acetyl-CoA synthetase-like"/>
    <property type="match status" value="1"/>
</dbReference>
<organism evidence="3 4">
    <name type="scientific">Nonomuraea soli</name>
    <dbReference type="NCBI Taxonomy" id="1032476"/>
    <lineage>
        <taxon>Bacteria</taxon>
        <taxon>Bacillati</taxon>
        <taxon>Actinomycetota</taxon>
        <taxon>Actinomycetes</taxon>
        <taxon>Streptosporangiales</taxon>
        <taxon>Streptosporangiaceae</taxon>
        <taxon>Nonomuraea</taxon>
    </lineage>
</organism>